<reference evidence="17" key="2">
    <citation type="submission" date="2015-06" db="EMBL/GenBank/DDBJ databases">
        <authorList>
            <person name="van de Sande W.W.J."/>
        </authorList>
    </citation>
    <scope>NUCLEOTIDE SEQUENCE [LARGE SCALE GENOMIC DNA]</scope>
    <source>
        <strain evidence="17">mm55</strain>
    </source>
</reference>
<evidence type="ECO:0000256" key="10">
    <source>
        <dbReference type="ARBA" id="ARBA00022989"/>
    </source>
</evidence>
<keyword evidence="6 16" id="KW-0808">Transferase</keyword>
<keyword evidence="9" id="KW-0735">Signal-anchor</keyword>
<feature type="domain" description="Apple" evidence="13">
    <location>
        <begin position="393"/>
        <end position="437"/>
    </location>
</feature>
<comment type="similarity">
    <text evidence="3">Belongs to the glycosyltransferase 31 family. Beta3-Gal-T subfamily.</text>
</comment>
<comment type="subcellular location">
    <subcellularLocation>
        <location evidence="1">Membrane</location>
        <topology evidence="1">Single-pass type II membrane protein</topology>
    </subcellularLocation>
</comment>
<dbReference type="EMBL" id="LCTW02000101">
    <property type="protein sequence ID" value="KXX78984.1"/>
    <property type="molecule type" value="Genomic_DNA"/>
</dbReference>
<dbReference type="PANTHER" id="PTHR23033">
    <property type="entry name" value="BETA1,3-GALACTOSYLTRANSFERASE"/>
    <property type="match status" value="1"/>
</dbReference>
<feature type="domain" description="Fringe-like glycosyltransferase" evidence="14">
    <location>
        <begin position="202"/>
        <end position="269"/>
    </location>
</feature>
<evidence type="ECO:0000256" key="4">
    <source>
        <dbReference type="ARBA" id="ARBA00012557"/>
    </source>
</evidence>
<comment type="caution">
    <text evidence="16">The sequence shown here is derived from an EMBL/GenBank/DDBJ whole genome shotgun (WGS) entry which is preliminary data.</text>
</comment>
<evidence type="ECO:0000256" key="2">
    <source>
        <dbReference type="ARBA" id="ARBA00004922"/>
    </source>
</evidence>
<dbReference type="Pfam" id="PF00024">
    <property type="entry name" value="PAN_1"/>
    <property type="match status" value="1"/>
</dbReference>
<dbReference type="EMBL" id="LCTW02000204">
    <property type="protein sequence ID" value="KXX76559.1"/>
    <property type="molecule type" value="Genomic_DNA"/>
</dbReference>
<evidence type="ECO:0000256" key="11">
    <source>
        <dbReference type="ARBA" id="ARBA00023136"/>
    </source>
</evidence>
<proteinExistence type="inferred from homology"/>
<organism evidence="16 17">
    <name type="scientific">Madurella mycetomatis</name>
    <dbReference type="NCBI Taxonomy" id="100816"/>
    <lineage>
        <taxon>Eukaryota</taxon>
        <taxon>Fungi</taxon>
        <taxon>Dikarya</taxon>
        <taxon>Ascomycota</taxon>
        <taxon>Pezizomycotina</taxon>
        <taxon>Sordariomycetes</taxon>
        <taxon>Sordariomycetidae</taxon>
        <taxon>Sordariales</taxon>
        <taxon>Sordariales incertae sedis</taxon>
        <taxon>Madurella</taxon>
    </lineage>
</organism>
<name>A0A175W7N1_9PEZI</name>
<evidence type="ECO:0000256" key="9">
    <source>
        <dbReference type="ARBA" id="ARBA00022968"/>
    </source>
</evidence>
<evidence type="ECO:0000313" key="17">
    <source>
        <dbReference type="Proteomes" id="UP000078237"/>
    </source>
</evidence>
<keyword evidence="17" id="KW-1185">Reference proteome</keyword>
<dbReference type="Gene3D" id="3.90.550.50">
    <property type="match status" value="1"/>
</dbReference>
<evidence type="ECO:0000256" key="7">
    <source>
        <dbReference type="ARBA" id="ARBA00022692"/>
    </source>
</evidence>
<dbReference type="AlphaFoldDB" id="A0A175W7N1"/>
<dbReference type="GO" id="GO:0016020">
    <property type="term" value="C:membrane"/>
    <property type="evidence" value="ECO:0007669"/>
    <property type="project" value="UniProtKB-SubCell"/>
</dbReference>
<dbReference type="InterPro" id="IPR003609">
    <property type="entry name" value="Pan_app"/>
</dbReference>
<evidence type="ECO:0000313" key="15">
    <source>
        <dbReference type="EMBL" id="KXX76559.1"/>
    </source>
</evidence>
<dbReference type="GO" id="GO:0016263">
    <property type="term" value="F:glycoprotein-N-acetylgalactosamine 3-beta-galactosyltransferase activity"/>
    <property type="evidence" value="ECO:0007669"/>
    <property type="project" value="UniProtKB-EC"/>
</dbReference>
<reference evidence="16 17" key="3">
    <citation type="submission" date="2016-01" db="EMBL/GenBank/DDBJ databases">
        <title>Madurella mycetomatis genome sequencing.</title>
        <authorList>
            <person name="Van De Sande W."/>
        </authorList>
    </citation>
    <scope>NUCLEOTIDE SEQUENCE [LARGE SCALE GENOMIC DNA]</scope>
    <source>
        <strain evidence="17">mm55</strain>
        <strain evidence="16">Mm55</strain>
    </source>
</reference>
<protein>
    <recommendedName>
        <fullName evidence="4">N-acetylgalactosaminide beta-1,3-galactosyltransferase</fullName>
        <ecNumber evidence="4">2.4.1.122</ecNumber>
    </recommendedName>
</protein>
<accession>A0A175W7N1</accession>
<keyword evidence="10 12" id="KW-1133">Transmembrane helix</keyword>
<gene>
    <name evidence="16" type="ORF">MMYC01_206277</name>
    <name evidence="15" type="ORF">MMYC01_206637</name>
</gene>
<dbReference type="OrthoDB" id="414175at2759"/>
<evidence type="ECO:0000256" key="8">
    <source>
        <dbReference type="ARBA" id="ARBA00022741"/>
    </source>
</evidence>
<evidence type="ECO:0000259" key="14">
    <source>
        <dbReference type="Pfam" id="PF02434"/>
    </source>
</evidence>
<dbReference type="InterPro" id="IPR003378">
    <property type="entry name" value="Fringe-like_glycosylTrfase"/>
</dbReference>
<dbReference type="Gene3D" id="3.50.4.10">
    <property type="entry name" value="Hepatocyte Growth Factor"/>
    <property type="match status" value="1"/>
</dbReference>
<evidence type="ECO:0000256" key="3">
    <source>
        <dbReference type="ARBA" id="ARBA00006462"/>
    </source>
</evidence>
<evidence type="ECO:0000313" key="16">
    <source>
        <dbReference type="EMBL" id="KXX78984.1"/>
    </source>
</evidence>
<dbReference type="VEuPathDB" id="FungiDB:MMYC01_206637"/>
<dbReference type="EC" id="2.4.1.122" evidence="4"/>
<keyword evidence="8" id="KW-0547">Nucleotide-binding</keyword>
<evidence type="ECO:0000259" key="13">
    <source>
        <dbReference type="Pfam" id="PF00024"/>
    </source>
</evidence>
<dbReference type="PANTHER" id="PTHR23033:SF40">
    <property type="entry name" value="APPLE DOMAIN-CONTAINING PROTEIN"/>
    <property type="match status" value="1"/>
</dbReference>
<comment type="pathway">
    <text evidence="2">Protein modification; protein glycosylation.</text>
</comment>
<dbReference type="GO" id="GO:0000166">
    <property type="term" value="F:nucleotide binding"/>
    <property type="evidence" value="ECO:0007669"/>
    <property type="project" value="UniProtKB-KW"/>
</dbReference>
<evidence type="ECO:0000256" key="6">
    <source>
        <dbReference type="ARBA" id="ARBA00022679"/>
    </source>
</evidence>
<reference evidence="16" key="1">
    <citation type="submission" date="2015-06" db="EMBL/GenBank/DDBJ databases">
        <authorList>
            <person name="Hoefler B.C."/>
            <person name="Straight P.D."/>
        </authorList>
    </citation>
    <scope>NUCLEOTIDE SEQUENCE [LARGE SCALE GENOMIC DNA]</scope>
    <source>
        <strain evidence="16">Mm55</strain>
    </source>
</reference>
<evidence type="ECO:0000256" key="12">
    <source>
        <dbReference type="SAM" id="Phobius"/>
    </source>
</evidence>
<feature type="transmembrane region" description="Helical" evidence="12">
    <location>
        <begin position="24"/>
        <end position="42"/>
    </location>
</feature>
<sequence length="463" mass="52744">MVSADSWRRVGLGSRPRPRPRPRLRALSYITLAIVVLLWLVLPYDNTVRLAFRFNLMRLKAITTSHSSESWVYSHPEYPVEVGEDVLVILKTGYGTKERVPAWFDSLSDADEFRDIVVIADYASQPGSHFRYRGHEMPVYDMVKSSLGHKSLSAHKSHPRVLKYGELAEAVASGDDTLGRQLSRSFGWELDALKFISGLEYAYEKFPNKQWYLLVDDDTFVVQPSLKPLLEHLNPQDPHYLGNAVGDFRARFAHGGSAVILSHAAMYSLVVKHSRVLSSAYLDSLDETWGDRLLAKALLKIGIYLDETYSHLFNGEPPILSKIRADRICSPLVSFHTLPVPSEMRQVGEKFRNVTRPVLWLDLWEIYGTTPPWRHTDAAPRMNWDHVGDLDESTLTIPNVATADECMKNCNRRARACLAWTWEWETRNCHISPWMIVGEEANGKTSAVNTPRARYLETNCIVY</sequence>
<dbReference type="Proteomes" id="UP000078237">
    <property type="component" value="Unassembled WGS sequence"/>
</dbReference>
<dbReference type="STRING" id="100816.A0A175W7N1"/>
<keyword evidence="7 12" id="KW-0812">Transmembrane</keyword>
<keyword evidence="11 12" id="KW-0472">Membrane</keyword>
<dbReference type="InterPro" id="IPR026050">
    <property type="entry name" value="C1GALT1/C1GALT1_chp1"/>
</dbReference>
<keyword evidence="5 16" id="KW-0328">Glycosyltransferase</keyword>
<evidence type="ECO:0000256" key="5">
    <source>
        <dbReference type="ARBA" id="ARBA00022676"/>
    </source>
</evidence>
<dbReference type="Pfam" id="PF02434">
    <property type="entry name" value="Fringe"/>
    <property type="match status" value="1"/>
</dbReference>
<evidence type="ECO:0000256" key="1">
    <source>
        <dbReference type="ARBA" id="ARBA00004606"/>
    </source>
</evidence>
<dbReference type="VEuPathDB" id="FungiDB:MMYC01_206277"/>